<dbReference type="FunFam" id="3.30.160.60:FF:000247">
    <property type="entry name" value="Zinc finger protein 236"/>
    <property type="match status" value="1"/>
</dbReference>
<dbReference type="RefSeq" id="XP_054833309.1">
    <property type="nucleotide sequence ID" value="XM_054977334.1"/>
</dbReference>
<feature type="domain" description="C2H2-type" evidence="16">
    <location>
        <begin position="120"/>
        <end position="147"/>
    </location>
</feature>
<dbReference type="PANTHER" id="PTHR23226">
    <property type="entry name" value="ZINC FINGER AND SCAN DOMAIN-CONTAINING"/>
    <property type="match status" value="1"/>
</dbReference>
<dbReference type="GO" id="GO:0005634">
    <property type="term" value="C:nucleus"/>
    <property type="evidence" value="ECO:0007669"/>
    <property type="project" value="UniProtKB-SubCell"/>
</dbReference>
<keyword evidence="13" id="KW-0539">Nucleus</keyword>
<dbReference type="KEGG" id="emc:129328337"/>
<keyword evidence="5" id="KW-0479">Metal-binding</keyword>
<evidence type="ECO:0000256" key="13">
    <source>
        <dbReference type="ARBA" id="ARBA00023242"/>
    </source>
</evidence>
<evidence type="ECO:0000256" key="10">
    <source>
        <dbReference type="ARBA" id="ARBA00023015"/>
    </source>
</evidence>
<evidence type="ECO:0000256" key="11">
    <source>
        <dbReference type="ARBA" id="ARBA00023125"/>
    </source>
</evidence>
<evidence type="ECO:0000256" key="12">
    <source>
        <dbReference type="ARBA" id="ARBA00023163"/>
    </source>
</evidence>
<dbReference type="SMART" id="SM00355">
    <property type="entry name" value="ZnF_C2H2"/>
    <property type="match status" value="8"/>
</dbReference>
<evidence type="ECO:0000313" key="18">
    <source>
        <dbReference type="RefSeq" id="XP_054833309.1"/>
    </source>
</evidence>
<keyword evidence="7 14" id="KW-0863">Zinc-finger</keyword>
<reference evidence="18" key="1">
    <citation type="submission" date="2025-08" db="UniProtKB">
        <authorList>
            <consortium name="RefSeq"/>
        </authorList>
    </citation>
    <scope>IDENTIFICATION</scope>
    <source>
        <tissue evidence="18">Blood</tissue>
    </source>
</reference>
<comment type="similarity">
    <text evidence="3">Belongs to the krueppel C2H2-type zinc-finger protein family.</text>
</comment>
<feature type="domain" description="C2H2-type" evidence="16">
    <location>
        <begin position="176"/>
        <end position="203"/>
    </location>
</feature>
<feature type="domain" description="C2H2-type" evidence="16">
    <location>
        <begin position="320"/>
        <end position="347"/>
    </location>
</feature>
<keyword evidence="17" id="KW-1185">Reference proteome</keyword>
<keyword evidence="9" id="KW-0832">Ubl conjugation</keyword>
<dbReference type="FunFam" id="3.30.160.60:FF:000642">
    <property type="entry name" value="Zinc finger with KRAB and SCAN domains 2"/>
    <property type="match status" value="1"/>
</dbReference>
<dbReference type="SUPFAM" id="SSF57667">
    <property type="entry name" value="beta-beta-alpha zinc fingers"/>
    <property type="match status" value="4"/>
</dbReference>
<feature type="domain" description="C2H2-type" evidence="16">
    <location>
        <begin position="148"/>
        <end position="175"/>
    </location>
</feature>
<dbReference type="FunFam" id="3.30.160.60:FF:000931">
    <property type="entry name" value="zinc finger protein 697"/>
    <property type="match status" value="1"/>
</dbReference>
<dbReference type="PROSITE" id="PS50157">
    <property type="entry name" value="ZINC_FINGER_C2H2_2"/>
    <property type="match status" value="8"/>
</dbReference>
<feature type="domain" description="C2H2-type" evidence="16">
    <location>
        <begin position="204"/>
        <end position="235"/>
    </location>
</feature>
<dbReference type="Proteomes" id="UP001190640">
    <property type="component" value="Chromosome 4"/>
</dbReference>
<dbReference type="Gene3D" id="3.30.160.60">
    <property type="entry name" value="Classic Zinc Finger"/>
    <property type="match status" value="8"/>
</dbReference>
<evidence type="ECO:0000256" key="15">
    <source>
        <dbReference type="SAM" id="MobiDB-lite"/>
    </source>
</evidence>
<dbReference type="FunFam" id="3.30.160.60:FF:002343">
    <property type="entry name" value="Zinc finger protein 33A"/>
    <property type="match status" value="2"/>
</dbReference>
<keyword evidence="8" id="KW-0862">Zinc</keyword>
<dbReference type="AlphaFoldDB" id="A0AA97J944"/>
<evidence type="ECO:0000256" key="4">
    <source>
        <dbReference type="ARBA" id="ARBA00022499"/>
    </source>
</evidence>
<name>A0AA97J944_EUBMA</name>
<evidence type="ECO:0000256" key="6">
    <source>
        <dbReference type="ARBA" id="ARBA00022737"/>
    </source>
</evidence>
<dbReference type="FunFam" id="3.30.160.60:FF:000097">
    <property type="entry name" value="Zinc finger protein"/>
    <property type="match status" value="1"/>
</dbReference>
<evidence type="ECO:0000256" key="1">
    <source>
        <dbReference type="ARBA" id="ARBA00003767"/>
    </source>
</evidence>
<evidence type="ECO:0000256" key="3">
    <source>
        <dbReference type="ARBA" id="ARBA00006991"/>
    </source>
</evidence>
<dbReference type="FunFam" id="3.30.160.60:FF:000355">
    <property type="entry name" value="zinc finger and SCAN domain-containing protein 20 isoform X1"/>
    <property type="match status" value="1"/>
</dbReference>
<proteinExistence type="inferred from homology"/>
<feature type="domain" description="C2H2-type" evidence="16">
    <location>
        <begin position="348"/>
        <end position="375"/>
    </location>
</feature>
<dbReference type="Pfam" id="PF13465">
    <property type="entry name" value="zf-H2C2_2"/>
    <property type="match status" value="1"/>
</dbReference>
<comment type="function">
    <text evidence="1">May be involved in transcriptional regulation.</text>
</comment>
<protein>
    <submittedName>
        <fullName evidence="18">Zinc finger protein OZF-like</fullName>
    </submittedName>
</protein>
<keyword evidence="6" id="KW-0677">Repeat</keyword>
<dbReference type="GeneID" id="129328337"/>
<evidence type="ECO:0000256" key="7">
    <source>
        <dbReference type="ARBA" id="ARBA00022771"/>
    </source>
</evidence>
<feature type="domain" description="C2H2-type" evidence="16">
    <location>
        <begin position="264"/>
        <end position="291"/>
    </location>
</feature>
<feature type="domain" description="C2H2-type" evidence="16">
    <location>
        <begin position="292"/>
        <end position="319"/>
    </location>
</feature>
<feature type="compositionally biased region" description="Basic and acidic residues" evidence="15">
    <location>
        <begin position="91"/>
        <end position="100"/>
    </location>
</feature>
<dbReference type="GO" id="GO:0008270">
    <property type="term" value="F:zinc ion binding"/>
    <property type="evidence" value="ECO:0007669"/>
    <property type="project" value="UniProtKB-KW"/>
</dbReference>
<keyword evidence="4" id="KW-1017">Isopeptide bond</keyword>
<keyword evidence="12" id="KW-0804">Transcription</keyword>
<evidence type="ECO:0000313" key="17">
    <source>
        <dbReference type="Proteomes" id="UP001190640"/>
    </source>
</evidence>
<evidence type="ECO:0000259" key="16">
    <source>
        <dbReference type="PROSITE" id="PS50157"/>
    </source>
</evidence>
<evidence type="ECO:0000256" key="9">
    <source>
        <dbReference type="ARBA" id="ARBA00022843"/>
    </source>
</evidence>
<feature type="region of interest" description="Disordered" evidence="15">
    <location>
        <begin position="37"/>
        <end position="105"/>
    </location>
</feature>
<evidence type="ECO:0000256" key="5">
    <source>
        <dbReference type="ARBA" id="ARBA00022723"/>
    </source>
</evidence>
<accession>A0AA97J944</accession>
<keyword evidence="10" id="KW-0805">Transcription regulation</keyword>
<comment type="subcellular location">
    <subcellularLocation>
        <location evidence="2">Nucleus</location>
    </subcellularLocation>
</comment>
<dbReference type="FunFam" id="3.30.160.60:FF:000295">
    <property type="entry name" value="zinc finger protein 19"/>
    <property type="match status" value="1"/>
</dbReference>
<organism evidence="17 18">
    <name type="scientific">Eublepharis macularius</name>
    <name type="common">Leopard gecko</name>
    <name type="synonym">Cyrtodactylus macularius</name>
    <dbReference type="NCBI Taxonomy" id="481883"/>
    <lineage>
        <taxon>Eukaryota</taxon>
        <taxon>Metazoa</taxon>
        <taxon>Chordata</taxon>
        <taxon>Craniata</taxon>
        <taxon>Vertebrata</taxon>
        <taxon>Euteleostomi</taxon>
        <taxon>Lepidosauria</taxon>
        <taxon>Squamata</taxon>
        <taxon>Bifurcata</taxon>
        <taxon>Gekkota</taxon>
        <taxon>Eublepharidae</taxon>
        <taxon>Eublepharinae</taxon>
        <taxon>Eublepharis</taxon>
    </lineage>
</organism>
<dbReference type="InterPro" id="IPR013087">
    <property type="entry name" value="Znf_C2H2_type"/>
</dbReference>
<evidence type="ECO:0000256" key="2">
    <source>
        <dbReference type="ARBA" id="ARBA00004123"/>
    </source>
</evidence>
<gene>
    <name evidence="18" type="primary">LOC129328337</name>
</gene>
<dbReference type="PROSITE" id="PS00028">
    <property type="entry name" value="ZINC_FINGER_C2H2_1"/>
    <property type="match status" value="7"/>
</dbReference>
<evidence type="ECO:0000256" key="14">
    <source>
        <dbReference type="PROSITE-ProRule" id="PRU00042"/>
    </source>
</evidence>
<dbReference type="Pfam" id="PF00096">
    <property type="entry name" value="zf-C2H2"/>
    <property type="match status" value="6"/>
</dbReference>
<dbReference type="PANTHER" id="PTHR23226:SF423">
    <property type="entry name" value="C2H2-TYPE DOMAIN-CONTAINING PROTEIN"/>
    <property type="match status" value="1"/>
</dbReference>
<dbReference type="GO" id="GO:0000981">
    <property type="term" value="F:DNA-binding transcription factor activity, RNA polymerase II-specific"/>
    <property type="evidence" value="ECO:0007669"/>
    <property type="project" value="TreeGrafter"/>
</dbReference>
<evidence type="ECO:0000256" key="8">
    <source>
        <dbReference type="ARBA" id="ARBA00022833"/>
    </source>
</evidence>
<sequence length="395" mass="44539">MSVCAQPMGGLSQARARSLGQILQQILALGQKEIPGERIGRENNSAFRSETPGKISPQRPPNDCVPEHSDQDSSSRSLGKEQQAIVTEVTGGKESHEGLRVRKRKGAVVHRQTHVGEKPNICIECGKSFLQSSDLINHRRIHTGEKPYTCPDCGRSFSMSSNLLRHRRTHTGEKPYECTHCRKKFTDKSTLIQHQRTHTGEKPYQCLDCGKTFSRNSHYKRHLKSLAGKHHGQCSYLENAASKAASALRKERMAKKNSPAKFPNTCVECWQSFSQNSDLIKHMRIHTGEKPYVCGHCGKCFNVSSNLNRHQRIHTGEKPYTCSDCGKSFTDKSTLTQHHRTHTGEKPYRCTYCGKSFSHSSHHKRHEKIHNGGIPVGFLPLWAYPKQMFSSMQVS</sequence>
<dbReference type="InterPro" id="IPR036236">
    <property type="entry name" value="Znf_C2H2_sf"/>
</dbReference>
<keyword evidence="11" id="KW-0238">DNA-binding</keyword>
<dbReference type="GO" id="GO:0000978">
    <property type="term" value="F:RNA polymerase II cis-regulatory region sequence-specific DNA binding"/>
    <property type="evidence" value="ECO:0007669"/>
    <property type="project" value="TreeGrafter"/>
</dbReference>